<reference evidence="1 2" key="1">
    <citation type="journal article" date="2015" name="Genome Announc.">
        <title>Next-Generation Whole-Genome Sequencing of Eight Strains of Bacillus cereus, Isolated from Food.</title>
        <authorList>
            <person name="Krawczyk A.O."/>
            <person name="de Jong A."/>
            <person name="Eijlander R.T."/>
            <person name="Berendsen E.M."/>
            <person name="Holsappel S."/>
            <person name="Wells-Bennik M.H."/>
            <person name="Kuipers O.P."/>
        </authorList>
    </citation>
    <scope>NUCLEOTIDE SEQUENCE [LARGE SCALE GENOMIC DNA]</scope>
    <source>
        <strain evidence="1 2">B4147</strain>
    </source>
</reference>
<evidence type="ECO:0000313" key="1">
    <source>
        <dbReference type="EMBL" id="KKZ90883.1"/>
    </source>
</evidence>
<protein>
    <submittedName>
        <fullName evidence="1">Uncharacterized protein</fullName>
    </submittedName>
</protein>
<dbReference type="AlphaFoldDB" id="A0A0G8BTJ4"/>
<dbReference type="Proteomes" id="UP000035350">
    <property type="component" value="Unassembled WGS sequence"/>
</dbReference>
<sequence length="82" mass="9270">MSDWTVTPIFLRPEPLHYSNNEIALFGFVAIEDTFLTPTTGKLADKGYIFIMTNISSNLSHTFKIIYILHLYSVICLALSSL</sequence>
<dbReference type="EMBL" id="LCYN01000039">
    <property type="protein sequence ID" value="KKZ90883.1"/>
    <property type="molecule type" value="Genomic_DNA"/>
</dbReference>
<evidence type="ECO:0000313" key="2">
    <source>
        <dbReference type="Proteomes" id="UP000035350"/>
    </source>
</evidence>
<comment type="caution">
    <text evidence="1">The sequence shown here is derived from an EMBL/GenBank/DDBJ whole genome shotgun (WGS) entry which is preliminary data.</text>
</comment>
<name>A0A0G8BTJ4_9BACI</name>
<accession>A0A0G8BTJ4</accession>
<proteinExistence type="predicted"/>
<dbReference type="PATRIC" id="fig|1396.433.peg.1015"/>
<gene>
    <name evidence="1" type="ORF">B4147_0246</name>
</gene>
<reference evidence="2" key="2">
    <citation type="submission" date="2015-04" db="EMBL/GenBank/DDBJ databases">
        <title>Draft Genome Sequences of Eight Spore-Forming Food Isolates of Bacillus cereus Genome sequencing.</title>
        <authorList>
            <person name="Krawcyk A.O."/>
            <person name="de Jong A."/>
            <person name="Eijlander R.T."/>
            <person name="Berendsen E.M."/>
            <person name="Holsappel S."/>
            <person name="Wells-Bennik M."/>
            <person name="Kuipers O.P."/>
        </authorList>
    </citation>
    <scope>NUCLEOTIDE SEQUENCE [LARGE SCALE GENOMIC DNA]</scope>
    <source>
        <strain evidence="2">B4147</strain>
    </source>
</reference>
<organism evidence="1 2">
    <name type="scientific">Bacillus wiedmannii</name>
    <dbReference type="NCBI Taxonomy" id="1890302"/>
    <lineage>
        <taxon>Bacteria</taxon>
        <taxon>Bacillati</taxon>
        <taxon>Bacillota</taxon>
        <taxon>Bacilli</taxon>
        <taxon>Bacillales</taxon>
        <taxon>Bacillaceae</taxon>
        <taxon>Bacillus</taxon>
        <taxon>Bacillus cereus group</taxon>
    </lineage>
</organism>